<evidence type="ECO:0000313" key="3">
    <source>
        <dbReference type="Proteomes" id="UP000006443"/>
    </source>
</evidence>
<feature type="domain" description="Flavodoxin-like" evidence="1">
    <location>
        <begin position="3"/>
        <end position="156"/>
    </location>
</feature>
<dbReference type="STRING" id="555088.DealDRAFT_0591"/>
<evidence type="ECO:0000313" key="2">
    <source>
        <dbReference type="EMBL" id="EEG78661.1"/>
    </source>
</evidence>
<name>C0GDE0_DETAL</name>
<dbReference type="Gene3D" id="3.40.50.360">
    <property type="match status" value="1"/>
</dbReference>
<dbReference type="Pfam" id="PF12724">
    <property type="entry name" value="Flavodoxin_5"/>
    <property type="match status" value="1"/>
</dbReference>
<dbReference type="Proteomes" id="UP000006443">
    <property type="component" value="Unassembled WGS sequence"/>
</dbReference>
<accession>C0GDE0</accession>
<dbReference type="InterPro" id="IPR029039">
    <property type="entry name" value="Flavoprotein-like_sf"/>
</dbReference>
<dbReference type="GO" id="GO:0016651">
    <property type="term" value="F:oxidoreductase activity, acting on NAD(P)H"/>
    <property type="evidence" value="ECO:0007669"/>
    <property type="project" value="UniProtKB-ARBA"/>
</dbReference>
<dbReference type="GO" id="GO:0070819">
    <property type="term" value="F:menaquinone-dependent protoporphyrinogen oxidase activity"/>
    <property type="evidence" value="ECO:0007669"/>
    <property type="project" value="TreeGrafter"/>
</dbReference>
<dbReference type="GO" id="GO:0010181">
    <property type="term" value="F:FMN binding"/>
    <property type="evidence" value="ECO:0007669"/>
    <property type="project" value="InterPro"/>
</dbReference>
<dbReference type="EMBL" id="ACJM01000002">
    <property type="protein sequence ID" value="EEG78661.1"/>
    <property type="molecule type" value="Genomic_DNA"/>
</dbReference>
<dbReference type="InterPro" id="IPR052200">
    <property type="entry name" value="Protoporphyrinogen_IX_DH"/>
</dbReference>
<comment type="caution">
    <text evidence="2">The sequence shown here is derived from an EMBL/GenBank/DDBJ whole genome shotgun (WGS) entry which is preliminary data.</text>
</comment>
<dbReference type="OrthoDB" id="2146857at2"/>
<reference evidence="2 3" key="1">
    <citation type="submission" date="2009-02" db="EMBL/GenBank/DDBJ databases">
        <title>Sequencing of the draft genome and assembly of Dethiobacter alkaliphilus AHT 1.</title>
        <authorList>
            <consortium name="US DOE Joint Genome Institute (JGI-PGF)"/>
            <person name="Lucas S."/>
            <person name="Copeland A."/>
            <person name="Lapidus A."/>
            <person name="Glavina del Rio T."/>
            <person name="Dalin E."/>
            <person name="Tice H."/>
            <person name="Bruce D."/>
            <person name="Goodwin L."/>
            <person name="Pitluck S."/>
            <person name="Larimer F."/>
            <person name="Land M.L."/>
            <person name="Hauser L."/>
            <person name="Muyzer G."/>
        </authorList>
    </citation>
    <scope>NUCLEOTIDE SEQUENCE [LARGE SCALE GENOMIC DNA]</scope>
    <source>
        <strain evidence="2 3">AHT 1</strain>
    </source>
</reference>
<evidence type="ECO:0000259" key="1">
    <source>
        <dbReference type="PROSITE" id="PS50902"/>
    </source>
</evidence>
<dbReference type="SUPFAM" id="SSF52218">
    <property type="entry name" value="Flavoproteins"/>
    <property type="match status" value="1"/>
</dbReference>
<dbReference type="PANTHER" id="PTHR38030">
    <property type="entry name" value="PROTOPORPHYRINOGEN IX DEHYDROGENASE [MENAQUINONE]"/>
    <property type="match status" value="1"/>
</dbReference>
<organism evidence="2 3">
    <name type="scientific">Dethiobacter alkaliphilus AHT 1</name>
    <dbReference type="NCBI Taxonomy" id="555088"/>
    <lineage>
        <taxon>Bacteria</taxon>
        <taxon>Bacillati</taxon>
        <taxon>Bacillota</taxon>
        <taxon>Dethiobacteria</taxon>
        <taxon>Dethiobacterales</taxon>
        <taxon>Dethiobacteraceae</taxon>
        <taxon>Dethiobacter</taxon>
    </lineage>
</organism>
<dbReference type="PROSITE" id="PS50902">
    <property type="entry name" value="FLAVODOXIN_LIKE"/>
    <property type="match status" value="1"/>
</dbReference>
<protein>
    <recommendedName>
        <fullName evidence="1">Flavodoxin-like domain-containing protein</fullName>
    </recommendedName>
</protein>
<dbReference type="eggNOG" id="COG4635">
    <property type="taxonomic scope" value="Bacteria"/>
</dbReference>
<dbReference type="InterPro" id="IPR026816">
    <property type="entry name" value="Flavodoxin_dom"/>
</dbReference>
<keyword evidence="3" id="KW-1185">Reference proteome</keyword>
<dbReference type="GO" id="GO:0006783">
    <property type="term" value="P:heme biosynthetic process"/>
    <property type="evidence" value="ECO:0007669"/>
    <property type="project" value="TreeGrafter"/>
</dbReference>
<sequence>MKTLIVYGSKHGCTEKCVGILKEKMSGEAVAVNLEKEQSPDLEGFSAVVIGSPVYAGQIKKPVAAFIQSQLDALQQKRVGLFLVGGNLEQMETQMNTAFPESLRKHALATEHFGYAYDFKKLNFFERKIIQVIGKVNNNQENIETGNIEKMADAIR</sequence>
<gene>
    <name evidence="2" type="ORF">DealDRAFT_0591</name>
</gene>
<dbReference type="RefSeq" id="WP_008514715.1">
    <property type="nucleotide sequence ID" value="NZ_ACJM01000002.1"/>
</dbReference>
<dbReference type="AlphaFoldDB" id="C0GDE0"/>
<proteinExistence type="predicted"/>
<dbReference type="InterPro" id="IPR008254">
    <property type="entry name" value="Flavodoxin/NO_synth"/>
</dbReference>
<dbReference type="PANTHER" id="PTHR38030:SF2">
    <property type="entry name" value="PROTOPORPHYRINOGEN IX DEHYDROGENASE [QUINONE]"/>
    <property type="match status" value="1"/>
</dbReference>